<evidence type="ECO:0008006" key="4">
    <source>
        <dbReference type="Google" id="ProtNLM"/>
    </source>
</evidence>
<proteinExistence type="predicted"/>
<feature type="transmembrane region" description="Helical" evidence="1">
    <location>
        <begin position="375"/>
        <end position="396"/>
    </location>
</feature>
<keyword evidence="1" id="KW-1133">Transmembrane helix</keyword>
<feature type="transmembrane region" description="Helical" evidence="1">
    <location>
        <begin position="24"/>
        <end position="48"/>
    </location>
</feature>
<protein>
    <recommendedName>
        <fullName evidence="4">ABC-2 type transport system permease protein</fullName>
    </recommendedName>
</protein>
<feature type="transmembrane region" description="Helical" evidence="1">
    <location>
        <begin position="328"/>
        <end position="344"/>
    </location>
</feature>
<organism evidence="2 3">
    <name type="scientific">Terrabacter ginsenosidimutans</name>
    <dbReference type="NCBI Taxonomy" id="490575"/>
    <lineage>
        <taxon>Bacteria</taxon>
        <taxon>Bacillati</taxon>
        <taxon>Actinomycetota</taxon>
        <taxon>Actinomycetes</taxon>
        <taxon>Micrococcales</taxon>
        <taxon>Intrasporangiaceae</taxon>
        <taxon>Terrabacter</taxon>
    </lineage>
</organism>
<feature type="transmembrane region" description="Helical" evidence="1">
    <location>
        <begin position="171"/>
        <end position="191"/>
    </location>
</feature>
<feature type="transmembrane region" description="Helical" evidence="1">
    <location>
        <begin position="402"/>
        <end position="428"/>
    </location>
</feature>
<name>A0ABP7DB12_9MICO</name>
<reference evidence="3" key="1">
    <citation type="journal article" date="2019" name="Int. J. Syst. Evol. Microbiol.">
        <title>The Global Catalogue of Microorganisms (GCM) 10K type strain sequencing project: providing services to taxonomists for standard genome sequencing and annotation.</title>
        <authorList>
            <consortium name="The Broad Institute Genomics Platform"/>
            <consortium name="The Broad Institute Genome Sequencing Center for Infectious Disease"/>
            <person name="Wu L."/>
            <person name="Ma J."/>
        </authorList>
    </citation>
    <scope>NUCLEOTIDE SEQUENCE [LARGE SCALE GENOMIC DNA]</scope>
    <source>
        <strain evidence="3">JCM 17125</strain>
    </source>
</reference>
<comment type="caution">
    <text evidence="2">The sequence shown here is derived from an EMBL/GenBank/DDBJ whole genome shotgun (WGS) entry which is preliminary data.</text>
</comment>
<feature type="transmembrane region" description="Helical" evidence="1">
    <location>
        <begin position="481"/>
        <end position="504"/>
    </location>
</feature>
<feature type="transmembrane region" description="Helical" evidence="1">
    <location>
        <begin position="228"/>
        <end position="249"/>
    </location>
</feature>
<gene>
    <name evidence="2" type="ORF">GCM10022399_19740</name>
</gene>
<feature type="transmembrane region" description="Helical" evidence="1">
    <location>
        <begin position="132"/>
        <end position="150"/>
    </location>
</feature>
<accession>A0ABP7DB12</accession>
<dbReference type="Proteomes" id="UP001501468">
    <property type="component" value="Unassembled WGS sequence"/>
</dbReference>
<sequence length="523" mass="54027">MVAHLVRLKLTLLRNIFRRSRAQAIGAVIGILYFAVLVSGLAVILASFRGSLDAARVVIPLAGAAGIVLWTVVPLFSFGSDPTLDPGRFATFAVPHRELAVGLVAAALVGLPAIASTVLSVGVVVAWSHTPASTLVAVVSTGIGLLTAITTSRWVSAMMTSAISSRRGRDVIAVLGLLLLVVIGPVISVVANLGSDLRGLATAAARVIAWSPVGWAWAAPGDVAAGDVGIGLVRLALAAGLFVVVFGLWSRVLRGEVDDPRAVSRSDSGASLGDDLGLLARLPGTPLGAVAARVLTYWRRDPRYQISMLMTPVVPLALLIPFYSGDIAWTPLLMGPLVAFLLGWSEHNAVAYESDALWLHIVSGISGRDDRRGRLVPAVLLAAVLVPVYVLVGIAVAGRWELLPAALGLSVGLLGAGYAVSSVMSVVLPYPVPESGESPFNAPPGAAGITIAAQSLASLGTIVLAAPTILLAWLAWQGSAWAVWVAGLVGVLLGMVVGVTGVGVGARLYDRRAPELLSALRRA</sequence>
<keyword evidence="1" id="KW-0472">Membrane</keyword>
<keyword evidence="3" id="KW-1185">Reference proteome</keyword>
<evidence type="ECO:0000313" key="3">
    <source>
        <dbReference type="Proteomes" id="UP001501468"/>
    </source>
</evidence>
<feature type="transmembrane region" description="Helical" evidence="1">
    <location>
        <begin position="449"/>
        <end position="475"/>
    </location>
</feature>
<evidence type="ECO:0000313" key="2">
    <source>
        <dbReference type="EMBL" id="GAA3703276.1"/>
    </source>
</evidence>
<feature type="transmembrane region" description="Helical" evidence="1">
    <location>
        <begin position="99"/>
        <end position="126"/>
    </location>
</feature>
<dbReference type="EMBL" id="BAABDC010000002">
    <property type="protein sequence ID" value="GAA3703276.1"/>
    <property type="molecule type" value="Genomic_DNA"/>
</dbReference>
<feature type="transmembrane region" description="Helical" evidence="1">
    <location>
        <begin position="54"/>
        <end position="78"/>
    </location>
</feature>
<keyword evidence="1" id="KW-0812">Transmembrane</keyword>
<dbReference type="RefSeq" id="WP_344945081.1">
    <property type="nucleotide sequence ID" value="NZ_BAABDC010000002.1"/>
</dbReference>
<feature type="transmembrane region" description="Helical" evidence="1">
    <location>
        <begin position="304"/>
        <end position="322"/>
    </location>
</feature>
<evidence type="ECO:0000256" key="1">
    <source>
        <dbReference type="SAM" id="Phobius"/>
    </source>
</evidence>